<dbReference type="RefSeq" id="WP_051769541.1">
    <property type="nucleotide sequence ID" value="NZ_CAWLUD010000044.1"/>
</dbReference>
<reference evidence="2 3" key="1">
    <citation type="submission" date="2014-03" db="EMBL/GenBank/DDBJ databases">
        <title>Draft Genome of Photorhabdus temperata Meg1.</title>
        <authorList>
            <person name="Hurst S.G.IV."/>
            <person name="Morris K."/>
            <person name="Thomas K."/>
            <person name="Tisa L.S."/>
        </authorList>
    </citation>
    <scope>NUCLEOTIDE SEQUENCE [LARGE SCALE GENOMIC DNA]</scope>
    <source>
        <strain evidence="2 3">Meg1</strain>
    </source>
</reference>
<evidence type="ECO:0000256" key="1">
    <source>
        <dbReference type="SAM" id="MobiDB-lite"/>
    </source>
</evidence>
<dbReference type="AlphaFoldDB" id="A0A081RV92"/>
<feature type="compositionally biased region" description="Pro residues" evidence="1">
    <location>
        <begin position="422"/>
        <end position="434"/>
    </location>
</feature>
<organism evidence="2 3">
    <name type="scientific">Photorhabdus temperata subsp. temperata Meg1</name>
    <dbReference type="NCBI Taxonomy" id="1393735"/>
    <lineage>
        <taxon>Bacteria</taxon>
        <taxon>Pseudomonadati</taxon>
        <taxon>Pseudomonadota</taxon>
        <taxon>Gammaproteobacteria</taxon>
        <taxon>Enterobacterales</taxon>
        <taxon>Morganellaceae</taxon>
        <taxon>Photorhabdus</taxon>
    </lineage>
</organism>
<comment type="caution">
    <text evidence="2">The sequence shown here is derived from an EMBL/GenBank/DDBJ whole genome shotgun (WGS) entry which is preliminary data.</text>
</comment>
<gene>
    <name evidence="2" type="ORF">MEG1DRAFT_02739</name>
</gene>
<sequence>MIKYSFKKQLIVYHLIFIVLFFPMYYAYANPALLLARPLITRVLQSVITRRAALVAANDAVMLNVVRSNTMRYVGRVAANDSVYKMATVTSLRHAKDVSWIGLALASGAITLSDLNVEGNDKVSVNFEPTAVKLTDGRYAININGTTKVVSYNPSTDNPVIYQYKYNPSNPAEKLDAVESDNLSSDYQYYYKSVTGSFIMSNDISKLAEHEVYNDLRDGGDSEEYETVEIGDKTHRYLKQKVKYTVEYLRKNPNSNVLYIYSDVRLTRESTRLKYSFKPITSHRTGKEEIKTFNMPNLGTDYDYNKDIQMKENVSLIVNRDYVDAAKDDLQIGTIADLDLDLYQNKVLPLQSLAKLLNGLMLEAALQQGYDGVPFSQENRVTQAEIQTVLNELGVDKVTFADLMTKAGTDNVININIEEKPAPNPNPNPNPNPRQDPDPDEDGEYDEEDIVYPELDTPTAEDILNPYKSFFPELQNFKLTARNVQCPVWNVPFLGKDYKMDSHCPLIEENRGVFESVFALVWAFIALRKLLSA</sequence>
<name>A0A081RV92_PHOTE</name>
<dbReference type="PATRIC" id="fig|1393735.3.peg.2797"/>
<evidence type="ECO:0000313" key="2">
    <source>
        <dbReference type="EMBL" id="KER02595.1"/>
    </source>
</evidence>
<proteinExistence type="predicted"/>
<feature type="region of interest" description="Disordered" evidence="1">
    <location>
        <begin position="417"/>
        <end position="445"/>
    </location>
</feature>
<dbReference type="EMBL" id="JGVH01000044">
    <property type="protein sequence ID" value="KER02595.1"/>
    <property type="molecule type" value="Genomic_DNA"/>
</dbReference>
<accession>A0A081RV92</accession>
<evidence type="ECO:0000313" key="3">
    <source>
        <dbReference type="Proteomes" id="UP000028002"/>
    </source>
</evidence>
<dbReference type="Proteomes" id="UP000028002">
    <property type="component" value="Unassembled WGS sequence"/>
</dbReference>
<protein>
    <submittedName>
        <fullName evidence="2">Uncharacterized protein</fullName>
    </submittedName>
</protein>